<name>A0A0G0BA31_9BACT</name>
<dbReference type="Proteomes" id="UP000033866">
    <property type="component" value="Unassembled WGS sequence"/>
</dbReference>
<organism evidence="3 4">
    <name type="scientific">candidate division WS6 bacterium GW2011_GWE1_34_7</name>
    <dbReference type="NCBI Taxonomy" id="1619093"/>
    <lineage>
        <taxon>Bacteria</taxon>
        <taxon>Candidatus Dojkabacteria</taxon>
    </lineage>
</organism>
<proteinExistence type="predicted"/>
<keyword evidence="2" id="KW-1133">Transmembrane helix</keyword>
<reference evidence="3 4" key="1">
    <citation type="journal article" date="2015" name="Nature">
        <title>rRNA introns, odd ribosomes, and small enigmatic genomes across a large radiation of phyla.</title>
        <authorList>
            <person name="Brown C.T."/>
            <person name="Hug L.A."/>
            <person name="Thomas B.C."/>
            <person name="Sharon I."/>
            <person name="Castelle C.J."/>
            <person name="Singh A."/>
            <person name="Wilkins M.J."/>
            <person name="Williams K.H."/>
            <person name="Banfield J.F."/>
        </authorList>
    </citation>
    <scope>NUCLEOTIDE SEQUENCE [LARGE SCALE GENOMIC DNA]</scope>
</reference>
<evidence type="ECO:0000256" key="1">
    <source>
        <dbReference type="SAM" id="MobiDB-lite"/>
    </source>
</evidence>
<feature type="compositionally biased region" description="Acidic residues" evidence="1">
    <location>
        <begin position="202"/>
        <end position="214"/>
    </location>
</feature>
<dbReference type="AlphaFoldDB" id="A0A0G0BA31"/>
<keyword evidence="2" id="KW-0472">Membrane</keyword>
<keyword evidence="2" id="KW-0812">Transmembrane</keyword>
<sequence>MEKRKTRLHAFSLVEMLLVMGILVIFGAFGTGGFLGFRETMFVKENVEVIKQDVLLAQQKSMLLERETGDSWIYGVGLDLTGIVGEDGTYKMFRWCSPFADFGNSITRSKLLGWDSTANIGVPVTPEDVLGVSKVGGDNLIAFAPVPVDPIDSCVRSIRYCPTETGAYQAAVQECADYCATICIAPECTCTPVADSGLCTTEDIDPPPPADDDVLPPPPTESEEPVVGTSYINGYLPLTYTSSCALGATSLVEITGEAADRFVDAGTIQLLGATPVKYVVFEAVTGKAFLYDGAGKPVNYSSSGSNLFYDGSTILDIAILRGRSSKFDVISIYPSSGTVVHHVYTDADKAPSSATSGIITVNSQKYFRFGVFDDISSYRD</sequence>
<gene>
    <name evidence="3" type="ORF">UR61_C0001G0006</name>
</gene>
<comment type="caution">
    <text evidence="3">The sequence shown here is derived from an EMBL/GenBank/DDBJ whole genome shotgun (WGS) entry which is preliminary data.</text>
</comment>
<evidence type="ECO:0000313" key="4">
    <source>
        <dbReference type="Proteomes" id="UP000033866"/>
    </source>
</evidence>
<protein>
    <submittedName>
        <fullName evidence="3">Uncharacterized protein</fullName>
    </submittedName>
</protein>
<feature type="transmembrane region" description="Helical" evidence="2">
    <location>
        <begin position="12"/>
        <end position="37"/>
    </location>
</feature>
<evidence type="ECO:0000256" key="2">
    <source>
        <dbReference type="SAM" id="Phobius"/>
    </source>
</evidence>
<dbReference type="EMBL" id="LBPV01000001">
    <property type="protein sequence ID" value="KKP66288.1"/>
    <property type="molecule type" value="Genomic_DNA"/>
</dbReference>
<evidence type="ECO:0000313" key="3">
    <source>
        <dbReference type="EMBL" id="KKP66288.1"/>
    </source>
</evidence>
<feature type="region of interest" description="Disordered" evidence="1">
    <location>
        <begin position="201"/>
        <end position="226"/>
    </location>
</feature>
<accession>A0A0G0BA31</accession>